<dbReference type="CDD" id="cd11301">
    <property type="entry name" value="Fut1_Fut2_like"/>
    <property type="match status" value="1"/>
</dbReference>
<dbReference type="GO" id="GO:0008107">
    <property type="term" value="F:galactoside 2-alpha-L-fucosyltransferase activity"/>
    <property type="evidence" value="ECO:0007669"/>
    <property type="project" value="InterPro"/>
</dbReference>
<dbReference type="Pfam" id="PF01531">
    <property type="entry name" value="Glyco_transf_11"/>
    <property type="match status" value="1"/>
</dbReference>
<dbReference type="PANTHER" id="PTHR11927:SF9">
    <property type="entry name" value="L-FUCOSYLTRANSFERASE"/>
    <property type="match status" value="1"/>
</dbReference>
<dbReference type="OrthoDB" id="9794601at2"/>
<dbReference type="Proteomes" id="UP000190286">
    <property type="component" value="Unassembled WGS sequence"/>
</dbReference>
<gene>
    <name evidence="3" type="ORF">SAMN02745178_01435</name>
</gene>
<keyword evidence="4" id="KW-1185">Reference proteome</keyword>
<keyword evidence="1" id="KW-0328">Glycosyltransferase</keyword>
<dbReference type="GO" id="GO:0005975">
    <property type="term" value="P:carbohydrate metabolic process"/>
    <property type="evidence" value="ECO:0007669"/>
    <property type="project" value="InterPro"/>
</dbReference>
<evidence type="ECO:0000256" key="1">
    <source>
        <dbReference type="ARBA" id="ARBA00022676"/>
    </source>
</evidence>
<dbReference type="EMBL" id="FUYF01000006">
    <property type="protein sequence ID" value="SKA84622.1"/>
    <property type="molecule type" value="Genomic_DNA"/>
</dbReference>
<dbReference type="STRING" id="745368.SAMN02745178_01435"/>
<sequence>MIYAELAGGLGNQMFIYAFARALGLRCGEPVTLLDRQDWRDGAPAHTVCALDALNISPDVKIIADAGFAKAHLPCRNAAKALMIKYEQRRGLMARDWHSFEAAAAPLLNAVGLHFATDGYTPVRRGHARDFLAWGYFQSERYFADFAPIIKEELRAKAAPAGPYAAQITAAAYPVCVHLRRGDYQKPENAILQVCTPDYYARAVAAVRDEHPDAALFVFSDDIDWAREHLDTAGLPAVFLPRGEAVADLAFMQLCRGFVLSNSTYSWWAQYLAPAPDKQTWAPDKWYAHTKKTALYQDGWQLIKASPKGLRPQARVEA</sequence>
<name>A0A1T4X4V2_9FIRM</name>
<organism evidence="3 4">
    <name type="scientific">Gemmiger formicilis</name>
    <dbReference type="NCBI Taxonomy" id="745368"/>
    <lineage>
        <taxon>Bacteria</taxon>
        <taxon>Bacillati</taxon>
        <taxon>Bacillota</taxon>
        <taxon>Clostridia</taxon>
        <taxon>Eubacteriales</taxon>
        <taxon>Gemmiger</taxon>
    </lineage>
</organism>
<evidence type="ECO:0000256" key="2">
    <source>
        <dbReference type="ARBA" id="ARBA00022679"/>
    </source>
</evidence>
<dbReference type="PANTHER" id="PTHR11927">
    <property type="entry name" value="GALACTOSIDE 2-L-FUCOSYLTRANSFERASE"/>
    <property type="match status" value="1"/>
</dbReference>
<evidence type="ECO:0000313" key="4">
    <source>
        <dbReference type="Proteomes" id="UP000190286"/>
    </source>
</evidence>
<evidence type="ECO:0000313" key="3">
    <source>
        <dbReference type="EMBL" id="SKA84622.1"/>
    </source>
</evidence>
<dbReference type="InterPro" id="IPR002516">
    <property type="entry name" value="Glyco_trans_11"/>
</dbReference>
<proteinExistence type="predicted"/>
<dbReference type="RefSeq" id="WP_078784371.1">
    <property type="nucleotide sequence ID" value="NZ_FUYF01000006.1"/>
</dbReference>
<reference evidence="3 4" key="1">
    <citation type="submission" date="2017-02" db="EMBL/GenBank/DDBJ databases">
        <authorList>
            <person name="Peterson S.W."/>
        </authorList>
    </citation>
    <scope>NUCLEOTIDE SEQUENCE [LARGE SCALE GENOMIC DNA]</scope>
    <source>
        <strain evidence="3 4">ATCC 27749</strain>
    </source>
</reference>
<keyword evidence="2 3" id="KW-0808">Transferase</keyword>
<protein>
    <submittedName>
        <fullName evidence="3">Glycosyl transferase family 11</fullName>
    </submittedName>
</protein>
<dbReference type="GO" id="GO:0016020">
    <property type="term" value="C:membrane"/>
    <property type="evidence" value="ECO:0007669"/>
    <property type="project" value="InterPro"/>
</dbReference>
<dbReference type="AlphaFoldDB" id="A0A1T4X4V2"/>
<dbReference type="GeneID" id="93337902"/>
<accession>A0A1T4X4V2</accession>